<dbReference type="FunFam" id="3.40.30.10:FF:000056">
    <property type="entry name" value="Thiol peroxidase"/>
    <property type="match status" value="1"/>
</dbReference>
<dbReference type="SUPFAM" id="SSF52833">
    <property type="entry name" value="Thioredoxin-like"/>
    <property type="match status" value="1"/>
</dbReference>
<comment type="catalytic activity">
    <reaction evidence="7 8">
        <text>a hydroperoxide + [thioredoxin]-dithiol = an alcohol + [thioredoxin]-disulfide + H2O</text>
        <dbReference type="Rhea" id="RHEA:62620"/>
        <dbReference type="Rhea" id="RHEA-COMP:10698"/>
        <dbReference type="Rhea" id="RHEA-COMP:10700"/>
        <dbReference type="ChEBI" id="CHEBI:15377"/>
        <dbReference type="ChEBI" id="CHEBI:29950"/>
        <dbReference type="ChEBI" id="CHEBI:30879"/>
        <dbReference type="ChEBI" id="CHEBI:35924"/>
        <dbReference type="ChEBI" id="CHEBI:50058"/>
        <dbReference type="EC" id="1.11.1.24"/>
    </reaction>
</comment>
<dbReference type="PROSITE" id="PS51352">
    <property type="entry name" value="THIOREDOXIN_2"/>
    <property type="match status" value="1"/>
</dbReference>
<dbReference type="NCBIfam" id="NF001808">
    <property type="entry name" value="PRK00522.1"/>
    <property type="match status" value="1"/>
</dbReference>
<dbReference type="InterPro" id="IPR002065">
    <property type="entry name" value="TPX"/>
</dbReference>
<dbReference type="InterPro" id="IPR018219">
    <property type="entry name" value="Tpx_CS"/>
</dbReference>
<keyword evidence="4 8" id="KW-0560">Oxidoreductase</keyword>
<dbReference type="CDD" id="cd03014">
    <property type="entry name" value="PRX_Atyp2cys"/>
    <property type="match status" value="1"/>
</dbReference>
<keyword evidence="6 8" id="KW-0676">Redox-active center</keyword>
<gene>
    <name evidence="8" type="primary">tpx</name>
    <name evidence="10" type="ORF">ALSL_2128</name>
</gene>
<evidence type="ECO:0000256" key="5">
    <source>
        <dbReference type="ARBA" id="ARBA00023157"/>
    </source>
</evidence>
<evidence type="ECO:0000256" key="2">
    <source>
        <dbReference type="ARBA" id="ARBA00022559"/>
    </source>
</evidence>
<dbReference type="InterPro" id="IPR036249">
    <property type="entry name" value="Thioredoxin-like_sf"/>
</dbReference>
<comment type="miscellaneous">
    <text evidence="8">The active site is a conserved redox-active cysteine residue, the peroxidatic cysteine (C(P)), which makes the nucleophilic attack on the peroxide substrate. The peroxide oxidizes the C(P)-SH to cysteine sulfenic acid (C(P)-SOH), which then reacts with another cysteine residue, the resolving cysteine (C(R)), to form a disulfide bridge. The disulfide is subsequently reduced by an appropriate electron donor to complete the catalytic cycle. In this atypical 2-Cys peroxiredoxin, C(R) is present in the same subunit to form an intramolecular disulfide. The disulfide is subsequently reduced by thioredoxin.</text>
</comment>
<evidence type="ECO:0000256" key="7">
    <source>
        <dbReference type="ARBA" id="ARBA00049091"/>
    </source>
</evidence>
<evidence type="ECO:0000313" key="10">
    <source>
        <dbReference type="EMBL" id="BBD80754.1"/>
    </source>
</evidence>
<reference evidence="11" key="2">
    <citation type="submission" date="2018-06" db="EMBL/GenBank/DDBJ databases">
        <title>Genome sequence of Rhodanobacteraceae bacterium strain Dysh456.</title>
        <authorList>
            <person name="Fukui M."/>
        </authorList>
    </citation>
    <scope>NUCLEOTIDE SEQUENCE [LARGE SCALE GENOMIC DNA]</scope>
    <source>
        <strain evidence="11">Dysh456</strain>
    </source>
</reference>
<dbReference type="GO" id="GO:0008379">
    <property type="term" value="F:thioredoxin peroxidase activity"/>
    <property type="evidence" value="ECO:0007669"/>
    <property type="project" value="UniProtKB-UniRule"/>
</dbReference>
<evidence type="ECO:0000259" key="9">
    <source>
        <dbReference type="PROSITE" id="PS51352"/>
    </source>
</evidence>
<accession>A0A2Z6E7V4</accession>
<dbReference type="Pfam" id="PF08534">
    <property type="entry name" value="Redoxin"/>
    <property type="match status" value="1"/>
</dbReference>
<evidence type="ECO:0000256" key="1">
    <source>
        <dbReference type="ARBA" id="ARBA00011738"/>
    </source>
</evidence>
<evidence type="ECO:0000256" key="8">
    <source>
        <dbReference type="HAMAP-Rule" id="MF_00269"/>
    </source>
</evidence>
<dbReference type="Gene3D" id="3.40.30.10">
    <property type="entry name" value="Glutaredoxin"/>
    <property type="match status" value="1"/>
</dbReference>
<evidence type="ECO:0000256" key="6">
    <source>
        <dbReference type="ARBA" id="ARBA00023284"/>
    </source>
</evidence>
<feature type="active site" description="Cysteine sulfenic acid (-SOH) intermediate" evidence="8">
    <location>
        <position position="60"/>
    </location>
</feature>
<dbReference type="EMBL" id="AP018560">
    <property type="protein sequence ID" value="BBD80754.1"/>
    <property type="molecule type" value="Genomic_DNA"/>
</dbReference>
<dbReference type="InterPro" id="IPR013740">
    <property type="entry name" value="Redoxin"/>
</dbReference>
<evidence type="ECO:0000256" key="3">
    <source>
        <dbReference type="ARBA" id="ARBA00022862"/>
    </source>
</evidence>
<dbReference type="PANTHER" id="PTHR43110">
    <property type="entry name" value="THIOL PEROXIDASE"/>
    <property type="match status" value="1"/>
</dbReference>
<feature type="domain" description="Thioredoxin" evidence="9">
    <location>
        <begin position="18"/>
        <end position="166"/>
    </location>
</feature>
<feature type="disulfide bond" description="Redox-active" evidence="8">
    <location>
        <begin position="60"/>
        <end position="94"/>
    </location>
</feature>
<dbReference type="EC" id="1.11.1.24" evidence="8"/>
<evidence type="ECO:0000313" key="11">
    <source>
        <dbReference type="Proteomes" id="UP000270530"/>
    </source>
</evidence>
<dbReference type="AlphaFoldDB" id="A0A2Z6E7V4"/>
<dbReference type="PANTHER" id="PTHR43110:SF1">
    <property type="entry name" value="THIOL PEROXIDASE"/>
    <property type="match status" value="1"/>
</dbReference>
<keyword evidence="11" id="KW-1185">Reference proteome</keyword>
<organism evidence="10 11">
    <name type="scientific">Aerosticca soli</name>
    <dbReference type="NCBI Taxonomy" id="2010829"/>
    <lineage>
        <taxon>Bacteria</taxon>
        <taxon>Pseudomonadati</taxon>
        <taxon>Pseudomonadota</taxon>
        <taxon>Gammaproteobacteria</taxon>
        <taxon>Lysobacterales</taxon>
        <taxon>Rhodanobacteraceae</taxon>
        <taxon>Aerosticca</taxon>
    </lineage>
</organism>
<keyword evidence="3 8" id="KW-0049">Antioxidant</keyword>
<protein>
    <recommendedName>
        <fullName evidence="8">Thiol peroxidase</fullName>
        <shortName evidence="8">Tpx</shortName>
        <ecNumber evidence="8">1.11.1.24</ecNumber>
    </recommendedName>
    <alternativeName>
        <fullName evidence="8">Peroxiredoxin tpx</fullName>
        <shortName evidence="8">Prx</shortName>
    </alternativeName>
    <alternativeName>
        <fullName evidence="8">Thioredoxin peroxidase</fullName>
    </alternativeName>
    <alternativeName>
        <fullName evidence="8">Thioredoxin-dependent peroxiredoxin</fullName>
    </alternativeName>
</protein>
<name>A0A2Z6E7V4_9GAMM</name>
<reference evidence="11" key="1">
    <citation type="submission" date="2018-04" db="EMBL/GenBank/DDBJ databases">
        <authorList>
            <person name="Watanabe M."/>
            <person name="Kojima H."/>
        </authorList>
    </citation>
    <scope>NUCLEOTIDE SEQUENCE [LARGE SCALE GENOMIC DNA]</scope>
    <source>
        <strain evidence="11">Dysh456</strain>
    </source>
</reference>
<comment type="function">
    <text evidence="8">Thiol-specific peroxidase that catalyzes the reduction of hydrogen peroxide and organic hydroperoxides to water and alcohols, respectively. Plays a role in cell protection against oxidative stress by detoxifying peroxides.</text>
</comment>
<dbReference type="InterPro" id="IPR050455">
    <property type="entry name" value="Tpx_Peroxidase_subfamily"/>
</dbReference>
<dbReference type="PROSITE" id="PS01265">
    <property type="entry name" value="TPX"/>
    <property type="match status" value="1"/>
</dbReference>
<dbReference type="HAMAP" id="MF_00269">
    <property type="entry name" value="Tpx"/>
    <property type="match status" value="1"/>
</dbReference>
<dbReference type="Proteomes" id="UP000270530">
    <property type="component" value="Chromosome"/>
</dbReference>
<keyword evidence="2 8" id="KW-0575">Peroxidase</keyword>
<sequence>MSQVTFKGQPVQLDGRFPTVGTQAPSFTLVGKDLADVPLSAFAGKRKVLNIFPSVDTGVCATSVRRFNELAARLADTVVLCISADLPFAQSRFCGAEGLDNVVMLSTLRGGHFLRDYGVAIASGPLAGLAARAVIVLDRDDKVLHAELVSELSHEPDYEAALKALG</sequence>
<dbReference type="RefSeq" id="WP_126538977.1">
    <property type="nucleotide sequence ID" value="NZ_AP018560.1"/>
</dbReference>
<comment type="similarity">
    <text evidence="8">Belongs to the peroxiredoxin family. Tpx subfamily.</text>
</comment>
<dbReference type="GO" id="GO:0034599">
    <property type="term" value="P:cellular response to oxidative stress"/>
    <property type="evidence" value="ECO:0007669"/>
    <property type="project" value="UniProtKB-ARBA"/>
</dbReference>
<evidence type="ECO:0000256" key="4">
    <source>
        <dbReference type="ARBA" id="ARBA00023002"/>
    </source>
</evidence>
<keyword evidence="5 8" id="KW-1015">Disulfide bond</keyword>
<dbReference type="InterPro" id="IPR013766">
    <property type="entry name" value="Thioredoxin_domain"/>
</dbReference>
<comment type="subunit">
    <text evidence="1 8">Homodimer.</text>
</comment>
<dbReference type="KEGG" id="rbd:ALSL_2128"/>
<proteinExistence type="inferred from homology"/>
<dbReference type="OrthoDB" id="9781543at2"/>